<evidence type="ECO:0000256" key="1">
    <source>
        <dbReference type="SAM" id="Phobius"/>
    </source>
</evidence>
<proteinExistence type="predicted"/>
<reference evidence="3" key="1">
    <citation type="journal article" date="2019" name="Int. J. Syst. Evol. Microbiol.">
        <title>The Global Catalogue of Microorganisms (GCM) 10K type strain sequencing project: providing services to taxonomists for standard genome sequencing and annotation.</title>
        <authorList>
            <consortium name="The Broad Institute Genomics Platform"/>
            <consortium name="The Broad Institute Genome Sequencing Center for Infectious Disease"/>
            <person name="Wu L."/>
            <person name="Ma J."/>
        </authorList>
    </citation>
    <scope>NUCLEOTIDE SEQUENCE [LARGE SCALE GENOMIC DNA]</scope>
    <source>
        <strain evidence="3">JCM 15572</strain>
    </source>
</reference>
<gene>
    <name evidence="2" type="ORF">GCM10009804_49620</name>
</gene>
<keyword evidence="1" id="KW-1133">Transmembrane helix</keyword>
<dbReference type="EMBL" id="BAAAPH010000017">
    <property type="protein sequence ID" value="GAA1587567.1"/>
    <property type="molecule type" value="Genomic_DNA"/>
</dbReference>
<accession>A0ABP4PQJ5</accession>
<keyword evidence="3" id="KW-1185">Reference proteome</keyword>
<organism evidence="2 3">
    <name type="scientific">Kribbella hippodromi</name>
    <dbReference type="NCBI Taxonomy" id="434347"/>
    <lineage>
        <taxon>Bacteria</taxon>
        <taxon>Bacillati</taxon>
        <taxon>Actinomycetota</taxon>
        <taxon>Actinomycetes</taxon>
        <taxon>Propionibacteriales</taxon>
        <taxon>Kribbellaceae</taxon>
        <taxon>Kribbella</taxon>
    </lineage>
</organism>
<evidence type="ECO:0008006" key="4">
    <source>
        <dbReference type="Google" id="ProtNLM"/>
    </source>
</evidence>
<keyword evidence="1" id="KW-0812">Transmembrane</keyword>
<comment type="caution">
    <text evidence="2">The sequence shown here is derived from an EMBL/GenBank/DDBJ whole genome shotgun (WGS) entry which is preliminary data.</text>
</comment>
<protein>
    <recommendedName>
        <fullName evidence="4">DUF3592 domain-containing protein</fullName>
    </recommendedName>
</protein>
<feature type="transmembrane region" description="Helical" evidence="1">
    <location>
        <begin position="128"/>
        <end position="147"/>
    </location>
</feature>
<evidence type="ECO:0000313" key="2">
    <source>
        <dbReference type="EMBL" id="GAA1587567.1"/>
    </source>
</evidence>
<dbReference type="Proteomes" id="UP001501705">
    <property type="component" value="Unassembled WGS sequence"/>
</dbReference>
<sequence>MKRSRTKPRGDRRLLALVQFFAFLVAAFGGIGLYSWYTSRPLDQPTATVSGTVVSTHGPAWYSKGAGAANVQYAVGGTDYQIKTRQAPGDYFLRIGDVTPIEYVVAAPATARAVWAVDSARSDARVCFWIAGICAGLGLVSCGGWWLSSGRRGGLFGWGGRRFG</sequence>
<name>A0ABP4PQJ5_9ACTN</name>
<keyword evidence="1" id="KW-0472">Membrane</keyword>
<evidence type="ECO:0000313" key="3">
    <source>
        <dbReference type="Proteomes" id="UP001501705"/>
    </source>
</evidence>